<dbReference type="EMBL" id="MOEC01000005">
    <property type="protein sequence ID" value="OIS94243.1"/>
    <property type="molecule type" value="Genomic_DNA"/>
</dbReference>
<keyword evidence="1" id="KW-1133">Transmembrane helix</keyword>
<dbReference type="PANTHER" id="PTHR34980:SF2">
    <property type="entry name" value="INNER MEMBRANE PROTEIN YHAH-RELATED"/>
    <property type="match status" value="1"/>
</dbReference>
<sequence length="140" mass="16356">MHWIFVFGILVSLLFVFVFSYKNKPPQGPNRFGVTALPVDFPTAVRKFFTGYFDFNGRASRTEFWYAMLFYVLLLFVLARLNLPDLVVSILLVITMIPFFSVTARRLHDTNRSGWYQLVSWFMPVGTIVALLWFNEEPND</sequence>
<evidence type="ECO:0000256" key="1">
    <source>
        <dbReference type="SAM" id="Phobius"/>
    </source>
</evidence>
<name>A0A1J6HPH4_9HYPH</name>
<dbReference type="GO" id="GO:0005886">
    <property type="term" value="C:plasma membrane"/>
    <property type="evidence" value="ECO:0007669"/>
    <property type="project" value="TreeGrafter"/>
</dbReference>
<gene>
    <name evidence="2" type="ORF">BLA27_06940</name>
</gene>
<feature type="transmembrane region" description="Helical" evidence="1">
    <location>
        <begin position="64"/>
        <end position="81"/>
    </location>
</feature>
<evidence type="ECO:0000313" key="3">
    <source>
        <dbReference type="Proteomes" id="UP000182985"/>
    </source>
</evidence>
<comment type="caution">
    <text evidence="2">The sequence shown here is derived from an EMBL/GenBank/DDBJ whole genome shotgun (WGS) entry which is preliminary data.</text>
</comment>
<accession>A0A1J6HPH4</accession>
<keyword evidence="1" id="KW-0812">Transmembrane</keyword>
<dbReference type="OrthoDB" id="9812349at2"/>
<reference evidence="2 3" key="1">
    <citation type="submission" date="2016-10" db="EMBL/GenBank/DDBJ databases">
        <title>The Draft Genome Sequence of the Potato Rhizosphere Bacteria Ochrobactrum sp. IPA7.2.</title>
        <authorList>
            <person name="Gogoleva N.E."/>
            <person name="Khlopko Y.A."/>
            <person name="Burygin G.L."/>
            <person name="Plotnikov A.O."/>
        </authorList>
    </citation>
    <scope>NUCLEOTIDE SEQUENCE [LARGE SCALE GENOMIC DNA]</scope>
    <source>
        <strain evidence="2 3">IPA7.2</strain>
    </source>
</reference>
<dbReference type="AlphaFoldDB" id="A0A1J6HPH4"/>
<protein>
    <recommendedName>
        <fullName evidence="4">DUF805 domain-containing protein</fullName>
    </recommendedName>
</protein>
<feature type="transmembrane region" description="Helical" evidence="1">
    <location>
        <begin position="86"/>
        <end position="103"/>
    </location>
</feature>
<feature type="transmembrane region" description="Helical" evidence="1">
    <location>
        <begin position="115"/>
        <end position="134"/>
    </location>
</feature>
<dbReference type="PANTHER" id="PTHR34980">
    <property type="entry name" value="INNER MEMBRANE PROTEIN-RELATED-RELATED"/>
    <property type="match status" value="1"/>
</dbReference>
<proteinExistence type="predicted"/>
<evidence type="ECO:0000313" key="2">
    <source>
        <dbReference type="EMBL" id="OIS94243.1"/>
    </source>
</evidence>
<dbReference type="Proteomes" id="UP000182985">
    <property type="component" value="Unassembled WGS sequence"/>
</dbReference>
<organism evidence="2 3">
    <name type="scientific">Brucella cytisi</name>
    <dbReference type="NCBI Taxonomy" id="407152"/>
    <lineage>
        <taxon>Bacteria</taxon>
        <taxon>Pseudomonadati</taxon>
        <taxon>Pseudomonadota</taxon>
        <taxon>Alphaproteobacteria</taxon>
        <taxon>Hyphomicrobiales</taxon>
        <taxon>Brucellaceae</taxon>
        <taxon>Brucella/Ochrobactrum group</taxon>
        <taxon>Brucella</taxon>
    </lineage>
</organism>
<dbReference type="RefSeq" id="WP_071631060.1">
    <property type="nucleotide sequence ID" value="NZ_MOEC01000005.1"/>
</dbReference>
<keyword evidence="3" id="KW-1185">Reference proteome</keyword>
<keyword evidence="1" id="KW-0472">Membrane</keyword>
<dbReference type="InterPro" id="IPR008523">
    <property type="entry name" value="DUF805"/>
</dbReference>
<dbReference type="Pfam" id="PF05656">
    <property type="entry name" value="DUF805"/>
    <property type="match status" value="1"/>
</dbReference>
<evidence type="ECO:0008006" key="4">
    <source>
        <dbReference type="Google" id="ProtNLM"/>
    </source>
</evidence>